<dbReference type="EMBL" id="CAJZBQ010000011">
    <property type="protein sequence ID" value="CAG9313953.1"/>
    <property type="molecule type" value="Genomic_DNA"/>
</dbReference>
<evidence type="ECO:0000313" key="4">
    <source>
        <dbReference type="Proteomes" id="UP001162131"/>
    </source>
</evidence>
<dbReference type="Gene3D" id="1.10.510.10">
    <property type="entry name" value="Transferase(Phosphotransferase) domain 1"/>
    <property type="match status" value="1"/>
</dbReference>
<dbReference type="GO" id="GO:0055088">
    <property type="term" value="P:lipid homeostasis"/>
    <property type="evidence" value="ECO:0007669"/>
    <property type="project" value="TreeGrafter"/>
</dbReference>
<dbReference type="SUPFAM" id="SSF56112">
    <property type="entry name" value="Protein kinase-like (PK-like)"/>
    <property type="match status" value="1"/>
</dbReference>
<reference evidence="3" key="1">
    <citation type="submission" date="2021-09" db="EMBL/GenBank/DDBJ databases">
        <authorList>
            <consortium name="AG Swart"/>
            <person name="Singh M."/>
            <person name="Singh A."/>
            <person name="Seah K."/>
            <person name="Emmerich C."/>
        </authorList>
    </citation>
    <scope>NUCLEOTIDE SEQUENCE</scope>
    <source>
        <strain evidence="3">ATCC30299</strain>
    </source>
</reference>
<dbReference type="InterPro" id="IPR004147">
    <property type="entry name" value="ABC1_dom"/>
</dbReference>
<sequence>MRRALKVAAFGTLIGGAGLYYSFPLLRDDWKHLLYAGIRIFRITKTASVIAVNYIGGITPEKHRENAARLYKTLLSNGGCYVKFGQAIAQLDLLVPQEYADAMKPMLNECQIEDFEIIKQTLEEELKQAISEVFIEFEKKPIASASLAQVHKAKLKNGSIVAVKVQHQHIREEMPGDIRVLDFLARTGKKLYSDFDYEWLIDDLKVNTAQELNFNIEISNALRCANIFKGDPYIKVPKMYTDFSTDKVVTMEFIDGVLVTNISGIQKMGLDFKDIAHTLSRAFNEMIFVHGFVHCDPHPGNILIRPSKVRGKAEVVLLDHGLYKELPINVKNSYSGMWKSIILKDEDGMKKHAAELGVTSMYPLLAGMMVGRPWEEIMSNAEGFEKFRNARAYASDKEALRSHALRWNREINQILGLINRDLVLLFKTFEWLRAIDAELGAPINTIQIIADYCTRNNTSLWARWWIQFKMWIFVRVMIWMGWVGLL</sequence>
<dbReference type="AlphaFoldDB" id="A0AAU9IIP4"/>
<gene>
    <name evidence="3" type="ORF">BSTOLATCC_MIC9754</name>
</gene>
<accession>A0AAU9IIP4</accession>
<dbReference type="GO" id="GO:0005743">
    <property type="term" value="C:mitochondrial inner membrane"/>
    <property type="evidence" value="ECO:0007669"/>
    <property type="project" value="TreeGrafter"/>
</dbReference>
<dbReference type="Proteomes" id="UP001162131">
    <property type="component" value="Unassembled WGS sequence"/>
</dbReference>
<dbReference type="InterPro" id="IPR045307">
    <property type="entry name" value="ADCK1_dom"/>
</dbReference>
<dbReference type="GO" id="GO:0007005">
    <property type="term" value="P:mitochondrion organization"/>
    <property type="evidence" value="ECO:0007669"/>
    <property type="project" value="TreeGrafter"/>
</dbReference>
<dbReference type="InterPro" id="IPR051130">
    <property type="entry name" value="Mito_struct-func_regulator"/>
</dbReference>
<dbReference type="CDD" id="cd13969">
    <property type="entry name" value="ADCK1-like"/>
    <property type="match status" value="1"/>
</dbReference>
<comment type="similarity">
    <text evidence="1">Belongs to the protein kinase superfamily. ADCK protein kinase family.</text>
</comment>
<comment type="caution">
    <text evidence="3">The sequence shown here is derived from an EMBL/GenBank/DDBJ whole genome shotgun (WGS) entry which is preliminary data.</text>
</comment>
<evidence type="ECO:0000259" key="2">
    <source>
        <dbReference type="Pfam" id="PF03109"/>
    </source>
</evidence>
<name>A0AAU9IIP4_9CILI</name>
<dbReference type="PANTHER" id="PTHR43173">
    <property type="entry name" value="ABC1 FAMILY PROTEIN"/>
    <property type="match status" value="1"/>
</dbReference>
<keyword evidence="4" id="KW-1185">Reference proteome</keyword>
<organism evidence="3 4">
    <name type="scientific">Blepharisma stoltei</name>
    <dbReference type="NCBI Taxonomy" id="1481888"/>
    <lineage>
        <taxon>Eukaryota</taxon>
        <taxon>Sar</taxon>
        <taxon>Alveolata</taxon>
        <taxon>Ciliophora</taxon>
        <taxon>Postciliodesmatophora</taxon>
        <taxon>Heterotrichea</taxon>
        <taxon>Heterotrichida</taxon>
        <taxon>Blepharismidae</taxon>
        <taxon>Blepharisma</taxon>
    </lineage>
</organism>
<evidence type="ECO:0000313" key="3">
    <source>
        <dbReference type="EMBL" id="CAG9313953.1"/>
    </source>
</evidence>
<dbReference type="PANTHER" id="PTHR43173:SF19">
    <property type="entry name" value="AARF DOMAIN-CONTAINING PROTEIN KINASE 1"/>
    <property type="match status" value="1"/>
</dbReference>
<protein>
    <recommendedName>
        <fullName evidence="2">ABC1 atypical kinase-like domain-containing protein</fullName>
    </recommendedName>
</protein>
<dbReference type="Pfam" id="PF03109">
    <property type="entry name" value="ABC1"/>
    <property type="match status" value="1"/>
</dbReference>
<dbReference type="InterPro" id="IPR011009">
    <property type="entry name" value="Kinase-like_dom_sf"/>
</dbReference>
<feature type="domain" description="ABC1 atypical kinase-like" evidence="2">
    <location>
        <begin position="108"/>
        <end position="352"/>
    </location>
</feature>
<evidence type="ECO:0000256" key="1">
    <source>
        <dbReference type="ARBA" id="ARBA00009670"/>
    </source>
</evidence>
<proteinExistence type="inferred from homology"/>